<proteinExistence type="predicted"/>
<organism evidence="1 2">
    <name type="scientific">Thelephora terrestris</name>
    <dbReference type="NCBI Taxonomy" id="56493"/>
    <lineage>
        <taxon>Eukaryota</taxon>
        <taxon>Fungi</taxon>
        <taxon>Dikarya</taxon>
        <taxon>Basidiomycota</taxon>
        <taxon>Agaricomycotina</taxon>
        <taxon>Agaricomycetes</taxon>
        <taxon>Thelephorales</taxon>
        <taxon>Thelephoraceae</taxon>
        <taxon>Thelephora</taxon>
    </lineage>
</organism>
<evidence type="ECO:0000313" key="1">
    <source>
        <dbReference type="EMBL" id="KAF9785348.1"/>
    </source>
</evidence>
<sequence length="117" mass="12901">MSTKGPPSFAGAPNLFLSPIFSSQVAGRDIGTSKIPTMNSKTPQGFITKKKLAFKVAELVWNFSGEIQEETGCANVTFQNLVKLVRVARASWQPVFYYEVPIPAPRSQQDVPQYSFS</sequence>
<reference evidence="1" key="2">
    <citation type="submission" date="2020-11" db="EMBL/GenBank/DDBJ databases">
        <authorList>
            <consortium name="DOE Joint Genome Institute"/>
            <person name="Kuo A."/>
            <person name="Miyauchi S."/>
            <person name="Kiss E."/>
            <person name="Drula E."/>
            <person name="Kohler A."/>
            <person name="Sanchez-Garcia M."/>
            <person name="Andreopoulos B."/>
            <person name="Barry K.W."/>
            <person name="Bonito G."/>
            <person name="Buee M."/>
            <person name="Carver A."/>
            <person name="Chen C."/>
            <person name="Cichocki N."/>
            <person name="Clum A."/>
            <person name="Culley D."/>
            <person name="Crous P.W."/>
            <person name="Fauchery L."/>
            <person name="Girlanda M."/>
            <person name="Hayes R."/>
            <person name="Keri Z."/>
            <person name="Labutti K."/>
            <person name="Lipzen A."/>
            <person name="Lombard V."/>
            <person name="Magnuson J."/>
            <person name="Maillard F."/>
            <person name="Morin E."/>
            <person name="Murat C."/>
            <person name="Nolan M."/>
            <person name="Ohm R."/>
            <person name="Pangilinan J."/>
            <person name="Pereira M."/>
            <person name="Perotto S."/>
            <person name="Peter M."/>
            <person name="Riley R."/>
            <person name="Sitrit Y."/>
            <person name="Stielow B."/>
            <person name="Szollosi G."/>
            <person name="Zifcakova L."/>
            <person name="Stursova M."/>
            <person name="Spatafora J.W."/>
            <person name="Tedersoo L."/>
            <person name="Vaario L.-M."/>
            <person name="Yamada A."/>
            <person name="Yan M."/>
            <person name="Wang P."/>
            <person name="Xu J."/>
            <person name="Bruns T."/>
            <person name="Baldrian P."/>
            <person name="Vilgalys R."/>
            <person name="Henrissat B."/>
            <person name="Grigoriev I.V."/>
            <person name="Hibbett D."/>
            <person name="Nagy L.G."/>
            <person name="Martin F.M."/>
        </authorList>
    </citation>
    <scope>NUCLEOTIDE SEQUENCE</scope>
    <source>
        <strain evidence="1">UH-Tt-Lm1</strain>
    </source>
</reference>
<dbReference type="EMBL" id="WIUZ02000007">
    <property type="protein sequence ID" value="KAF9785348.1"/>
    <property type="molecule type" value="Genomic_DNA"/>
</dbReference>
<reference evidence="1" key="1">
    <citation type="journal article" date="2020" name="Nat. Commun.">
        <title>Large-scale genome sequencing of mycorrhizal fungi provides insights into the early evolution of symbiotic traits.</title>
        <authorList>
            <person name="Miyauchi S."/>
            <person name="Kiss E."/>
            <person name="Kuo A."/>
            <person name="Drula E."/>
            <person name="Kohler A."/>
            <person name="Sanchez-Garcia M."/>
            <person name="Morin E."/>
            <person name="Andreopoulos B."/>
            <person name="Barry K.W."/>
            <person name="Bonito G."/>
            <person name="Buee M."/>
            <person name="Carver A."/>
            <person name="Chen C."/>
            <person name="Cichocki N."/>
            <person name="Clum A."/>
            <person name="Culley D."/>
            <person name="Crous P.W."/>
            <person name="Fauchery L."/>
            <person name="Girlanda M."/>
            <person name="Hayes R.D."/>
            <person name="Keri Z."/>
            <person name="LaButti K."/>
            <person name="Lipzen A."/>
            <person name="Lombard V."/>
            <person name="Magnuson J."/>
            <person name="Maillard F."/>
            <person name="Murat C."/>
            <person name="Nolan M."/>
            <person name="Ohm R.A."/>
            <person name="Pangilinan J."/>
            <person name="Pereira M.F."/>
            <person name="Perotto S."/>
            <person name="Peter M."/>
            <person name="Pfister S."/>
            <person name="Riley R."/>
            <person name="Sitrit Y."/>
            <person name="Stielow J.B."/>
            <person name="Szollosi G."/>
            <person name="Zifcakova L."/>
            <person name="Stursova M."/>
            <person name="Spatafora J.W."/>
            <person name="Tedersoo L."/>
            <person name="Vaario L.M."/>
            <person name="Yamada A."/>
            <person name="Yan M."/>
            <person name="Wang P."/>
            <person name="Xu J."/>
            <person name="Bruns T."/>
            <person name="Baldrian P."/>
            <person name="Vilgalys R."/>
            <person name="Dunand C."/>
            <person name="Henrissat B."/>
            <person name="Grigoriev I.V."/>
            <person name="Hibbett D."/>
            <person name="Nagy L.G."/>
            <person name="Martin F.M."/>
        </authorList>
    </citation>
    <scope>NUCLEOTIDE SEQUENCE</scope>
    <source>
        <strain evidence="1">UH-Tt-Lm1</strain>
    </source>
</reference>
<dbReference type="Proteomes" id="UP000736335">
    <property type="component" value="Unassembled WGS sequence"/>
</dbReference>
<name>A0A9P6HGD0_9AGAM</name>
<gene>
    <name evidence="1" type="ORF">BJ322DRAFT_1108794</name>
</gene>
<protein>
    <submittedName>
        <fullName evidence="1">Uncharacterized protein</fullName>
    </submittedName>
</protein>
<accession>A0A9P6HGD0</accession>
<keyword evidence="2" id="KW-1185">Reference proteome</keyword>
<dbReference type="AlphaFoldDB" id="A0A9P6HGD0"/>
<dbReference type="OrthoDB" id="2755483at2759"/>
<comment type="caution">
    <text evidence="1">The sequence shown here is derived from an EMBL/GenBank/DDBJ whole genome shotgun (WGS) entry which is preliminary data.</text>
</comment>
<evidence type="ECO:0000313" key="2">
    <source>
        <dbReference type="Proteomes" id="UP000736335"/>
    </source>
</evidence>